<accession>A0A1I8FA68</accession>
<keyword evidence="2" id="KW-1185">Reference proteome</keyword>
<evidence type="ECO:0000313" key="2">
    <source>
        <dbReference type="Proteomes" id="UP000095280"/>
    </source>
</evidence>
<feature type="compositionally biased region" description="Low complexity" evidence="1">
    <location>
        <begin position="598"/>
        <end position="609"/>
    </location>
</feature>
<feature type="region of interest" description="Disordered" evidence="1">
    <location>
        <begin position="1"/>
        <end position="45"/>
    </location>
</feature>
<reference evidence="3" key="1">
    <citation type="submission" date="2016-11" db="UniProtKB">
        <authorList>
            <consortium name="WormBaseParasite"/>
        </authorList>
    </citation>
    <scope>IDENTIFICATION</scope>
</reference>
<organism evidence="2 3">
    <name type="scientific">Macrostomum lignano</name>
    <dbReference type="NCBI Taxonomy" id="282301"/>
    <lineage>
        <taxon>Eukaryota</taxon>
        <taxon>Metazoa</taxon>
        <taxon>Spiralia</taxon>
        <taxon>Lophotrochozoa</taxon>
        <taxon>Platyhelminthes</taxon>
        <taxon>Rhabditophora</taxon>
        <taxon>Macrostomorpha</taxon>
        <taxon>Macrostomida</taxon>
        <taxon>Macrostomidae</taxon>
        <taxon>Macrostomum</taxon>
    </lineage>
</organism>
<dbReference type="WBParaSite" id="maker-unitig_26654-snap-gene-0.1-mRNA-1">
    <property type="protein sequence ID" value="maker-unitig_26654-snap-gene-0.1-mRNA-1"/>
    <property type="gene ID" value="maker-unitig_26654-snap-gene-0.1"/>
</dbReference>
<dbReference type="Proteomes" id="UP000095280">
    <property type="component" value="Unplaced"/>
</dbReference>
<feature type="region of interest" description="Disordered" evidence="1">
    <location>
        <begin position="592"/>
        <end position="618"/>
    </location>
</feature>
<dbReference type="AlphaFoldDB" id="A0A1I8FA68"/>
<sequence>SPTPGSSAGRCRQCPNWPATSGRQATGPTKPGWTLGLDRTVPHPPMIDTKKVRRVTLCTCRQRDETRIEQEDSAGEPVRALVLPFESADGAWVPHPGPARRRLPAQRLPLRLLPASFGRASACPAGRTVADPLAAAWPPIGPVWPALPAAAAASPCAPGCARSPCLAPARRSSRRPTFRLRRPTAVRFVDADTGEVWLASGGAAVSLNSWHLVEFAWQRGLGASPMAQRLAGCRGCGRKKIVRQGWRRARPVLHVGGDPPAEGGAGGSSWPAFDLERAAALTAAKLLGAPLRRCGVDGRGRGRQLPAEVGEGFSVDLLLPASRGGVETASAVHGAASRALSISGALRFPASGLTSGRPANLTVSWQREAGLFVYLDNSLATAAYLARTLAEQPTANRWLGQSVARARSGVSLAWWNAKVFARAQSGAIRQLRCQGRQVESQGSSFTGSVSESGARLLRQGSVCADRADGLLHIEYKYIQDIGVDARHVMSGLITMRPEVTSWHWTGRMHLLSRQEVDGPAAGQLLAGADRGGNVNLARHPTTPSRPAFSGEVGGAVVQAGGRSIDLLAELGPRRPRRASVPFSMTGSVSVVYEPPPTSAADAAAAARPTPQKPGGRPE</sequence>
<proteinExistence type="predicted"/>
<evidence type="ECO:0000256" key="1">
    <source>
        <dbReference type="SAM" id="MobiDB-lite"/>
    </source>
</evidence>
<protein>
    <submittedName>
        <fullName evidence="3">LAM_G_DOMAIN domain-containing protein</fullName>
    </submittedName>
</protein>
<name>A0A1I8FA68_9PLAT</name>
<feature type="compositionally biased region" description="Polar residues" evidence="1">
    <location>
        <begin position="18"/>
        <end position="27"/>
    </location>
</feature>
<evidence type="ECO:0000313" key="3">
    <source>
        <dbReference type="WBParaSite" id="maker-unitig_26654-snap-gene-0.1-mRNA-1"/>
    </source>
</evidence>